<dbReference type="Proteomes" id="UP001652431">
    <property type="component" value="Unassembled WGS sequence"/>
</dbReference>
<evidence type="ECO:0000313" key="3">
    <source>
        <dbReference type="Proteomes" id="UP001652431"/>
    </source>
</evidence>
<name>A0ABT2RLB6_9FIRM</name>
<accession>A0ABT2RLB6</accession>
<dbReference type="InterPro" id="IPR056095">
    <property type="entry name" value="DUF7678"/>
</dbReference>
<feature type="domain" description="DUF7678" evidence="1">
    <location>
        <begin position="1"/>
        <end position="82"/>
    </location>
</feature>
<reference evidence="2 3" key="1">
    <citation type="journal article" date="2021" name="ISME Commun">
        <title>Automated analysis of genomic sequences facilitates high-throughput and comprehensive description of bacteria.</title>
        <authorList>
            <person name="Hitch T.C.A."/>
        </authorList>
    </citation>
    <scope>NUCLEOTIDE SEQUENCE [LARGE SCALE GENOMIC DNA]</scope>
    <source>
        <strain evidence="2 3">Sanger_03</strain>
    </source>
</reference>
<comment type="caution">
    <text evidence="2">The sequence shown here is derived from an EMBL/GenBank/DDBJ whole genome shotgun (WGS) entry which is preliminary data.</text>
</comment>
<dbReference type="RefSeq" id="WP_158369094.1">
    <property type="nucleotide sequence ID" value="NZ_JAOQJU010000004.1"/>
</dbReference>
<gene>
    <name evidence="2" type="ORF">OCV99_05880</name>
</gene>
<protein>
    <recommendedName>
        <fullName evidence="1">DUF7678 domain-containing protein</fullName>
    </recommendedName>
</protein>
<sequence>MWQEGSIGIPVDKATGKSYITIHYALKVYDEPSEFGINHGKISKLELRQDGEIVANYDRGWDICPTTKEAELALYILLNRHN</sequence>
<dbReference type="Pfam" id="PF24726">
    <property type="entry name" value="DUF7678"/>
    <property type="match status" value="1"/>
</dbReference>
<evidence type="ECO:0000259" key="1">
    <source>
        <dbReference type="Pfam" id="PF24726"/>
    </source>
</evidence>
<keyword evidence="3" id="KW-1185">Reference proteome</keyword>
<evidence type="ECO:0000313" key="2">
    <source>
        <dbReference type="EMBL" id="MCU6686091.1"/>
    </source>
</evidence>
<organism evidence="2 3">
    <name type="scientific">Dorea acetigenes</name>
    <dbReference type="NCBI Taxonomy" id="2981787"/>
    <lineage>
        <taxon>Bacteria</taxon>
        <taxon>Bacillati</taxon>
        <taxon>Bacillota</taxon>
        <taxon>Clostridia</taxon>
        <taxon>Lachnospirales</taxon>
        <taxon>Lachnospiraceae</taxon>
        <taxon>Dorea</taxon>
    </lineage>
</organism>
<proteinExistence type="predicted"/>
<dbReference type="EMBL" id="JAOQJU010000004">
    <property type="protein sequence ID" value="MCU6686091.1"/>
    <property type="molecule type" value="Genomic_DNA"/>
</dbReference>